<evidence type="ECO:0000256" key="1">
    <source>
        <dbReference type="SAM" id="MobiDB-lite"/>
    </source>
</evidence>
<dbReference type="AlphaFoldDB" id="A0A0D0AER9"/>
<dbReference type="Pfam" id="PF03645">
    <property type="entry name" value="Tctex-1"/>
    <property type="match status" value="1"/>
</dbReference>
<dbReference type="STRING" id="930992.A0A0D0AER9"/>
<dbReference type="Proteomes" id="UP000054485">
    <property type="component" value="Unassembled WGS sequence"/>
</dbReference>
<dbReference type="InParanoid" id="A0A0D0AER9"/>
<keyword evidence="3" id="KW-1185">Reference proteome</keyword>
<organism evidence="2 3">
    <name type="scientific">Suillus luteus UH-Slu-Lm8-n1</name>
    <dbReference type="NCBI Taxonomy" id="930992"/>
    <lineage>
        <taxon>Eukaryota</taxon>
        <taxon>Fungi</taxon>
        <taxon>Dikarya</taxon>
        <taxon>Basidiomycota</taxon>
        <taxon>Agaricomycotina</taxon>
        <taxon>Agaricomycetes</taxon>
        <taxon>Agaricomycetidae</taxon>
        <taxon>Boletales</taxon>
        <taxon>Suillineae</taxon>
        <taxon>Suillaceae</taxon>
        <taxon>Suillus</taxon>
    </lineage>
</organism>
<gene>
    <name evidence="2" type="ORF">CY34DRAFT_797882</name>
</gene>
<dbReference type="HOGENOM" id="CLU_097204_5_0_1"/>
<dbReference type="CDD" id="cd21449">
    <property type="entry name" value="DLC-like_SF"/>
    <property type="match status" value="1"/>
</dbReference>
<evidence type="ECO:0000313" key="2">
    <source>
        <dbReference type="EMBL" id="KIK48735.1"/>
    </source>
</evidence>
<dbReference type="OrthoDB" id="10260741at2759"/>
<protein>
    <submittedName>
        <fullName evidence="2">Uncharacterized protein</fullName>
    </submittedName>
</protein>
<dbReference type="Gene3D" id="3.30.1140.40">
    <property type="entry name" value="Tctex-1"/>
    <property type="match status" value="1"/>
</dbReference>
<sequence length="131" mass="14648">MASTLGLRSPVSRSGAVSPQAPRPAFDSEVLRAYVKKLLPATLSHAVWPHIERDQVKAWMKEIGERVKERMVEIQPHGFKYMVLVQITENLGQGGRSHLVSHWEDGDVCLNELFFNDSLFCTCTAIAVRAS</sequence>
<reference evidence="3" key="2">
    <citation type="submission" date="2015-01" db="EMBL/GenBank/DDBJ databases">
        <title>Evolutionary Origins and Diversification of the Mycorrhizal Mutualists.</title>
        <authorList>
            <consortium name="DOE Joint Genome Institute"/>
            <consortium name="Mycorrhizal Genomics Consortium"/>
            <person name="Kohler A."/>
            <person name="Kuo A."/>
            <person name="Nagy L.G."/>
            <person name="Floudas D."/>
            <person name="Copeland A."/>
            <person name="Barry K.W."/>
            <person name="Cichocki N."/>
            <person name="Veneault-Fourrey C."/>
            <person name="LaButti K."/>
            <person name="Lindquist E.A."/>
            <person name="Lipzen A."/>
            <person name="Lundell T."/>
            <person name="Morin E."/>
            <person name="Murat C."/>
            <person name="Riley R."/>
            <person name="Ohm R."/>
            <person name="Sun H."/>
            <person name="Tunlid A."/>
            <person name="Henrissat B."/>
            <person name="Grigoriev I.V."/>
            <person name="Hibbett D.S."/>
            <person name="Martin F."/>
        </authorList>
    </citation>
    <scope>NUCLEOTIDE SEQUENCE [LARGE SCALE GENOMIC DNA]</scope>
    <source>
        <strain evidence="3">UH-Slu-Lm8-n1</strain>
    </source>
</reference>
<reference evidence="2 3" key="1">
    <citation type="submission" date="2014-04" db="EMBL/GenBank/DDBJ databases">
        <authorList>
            <consortium name="DOE Joint Genome Institute"/>
            <person name="Kuo A."/>
            <person name="Ruytinx J."/>
            <person name="Rineau F."/>
            <person name="Colpaert J."/>
            <person name="Kohler A."/>
            <person name="Nagy L.G."/>
            <person name="Floudas D."/>
            <person name="Copeland A."/>
            <person name="Barry K.W."/>
            <person name="Cichocki N."/>
            <person name="Veneault-Fourrey C."/>
            <person name="LaButti K."/>
            <person name="Lindquist E.A."/>
            <person name="Lipzen A."/>
            <person name="Lundell T."/>
            <person name="Morin E."/>
            <person name="Murat C."/>
            <person name="Sun H."/>
            <person name="Tunlid A."/>
            <person name="Henrissat B."/>
            <person name="Grigoriev I.V."/>
            <person name="Hibbett D.S."/>
            <person name="Martin F."/>
            <person name="Nordberg H.P."/>
            <person name="Cantor M.N."/>
            <person name="Hua S.X."/>
        </authorList>
    </citation>
    <scope>NUCLEOTIDE SEQUENCE [LARGE SCALE GENOMIC DNA]</scope>
    <source>
        <strain evidence="2 3">UH-Slu-Lm8-n1</strain>
    </source>
</reference>
<proteinExistence type="predicted"/>
<name>A0A0D0AER9_9AGAM</name>
<feature type="region of interest" description="Disordered" evidence="1">
    <location>
        <begin position="1"/>
        <end position="22"/>
    </location>
</feature>
<dbReference type="EMBL" id="KN835136">
    <property type="protein sequence ID" value="KIK48735.1"/>
    <property type="molecule type" value="Genomic_DNA"/>
</dbReference>
<evidence type="ECO:0000313" key="3">
    <source>
        <dbReference type="Proteomes" id="UP000054485"/>
    </source>
</evidence>
<dbReference type="InterPro" id="IPR038586">
    <property type="entry name" value="Tctex-1-like_sf"/>
</dbReference>
<accession>A0A0D0AER9</accession>
<dbReference type="InterPro" id="IPR005334">
    <property type="entry name" value="Tctex-1-like"/>
</dbReference>